<evidence type="ECO:0000256" key="4">
    <source>
        <dbReference type="ARBA" id="ARBA00022807"/>
    </source>
</evidence>
<feature type="domain" description="NlpC/P60" evidence="6">
    <location>
        <begin position="157"/>
        <end position="282"/>
    </location>
</feature>
<dbReference type="InterPro" id="IPR000064">
    <property type="entry name" value="NLP_P60_dom"/>
</dbReference>
<dbReference type="PROSITE" id="PS51935">
    <property type="entry name" value="NLPC_P60"/>
    <property type="match status" value="2"/>
</dbReference>
<evidence type="ECO:0000256" key="2">
    <source>
        <dbReference type="ARBA" id="ARBA00022670"/>
    </source>
</evidence>
<keyword evidence="5" id="KW-0732">Signal</keyword>
<name>A0ABS4I353_9BACL</name>
<dbReference type="InterPro" id="IPR051202">
    <property type="entry name" value="Peptidase_C40"/>
</dbReference>
<keyword evidence="3 7" id="KW-0378">Hydrolase</keyword>
<evidence type="ECO:0000256" key="3">
    <source>
        <dbReference type="ARBA" id="ARBA00022801"/>
    </source>
</evidence>
<dbReference type="InterPro" id="IPR038765">
    <property type="entry name" value="Papain-like_cys_pep_sf"/>
</dbReference>
<gene>
    <name evidence="7" type="ORF">J2Z65_004089</name>
</gene>
<comment type="caution">
    <text evidence="7">The sequence shown here is derived from an EMBL/GenBank/DDBJ whole genome shotgun (WGS) entry which is preliminary data.</text>
</comment>
<dbReference type="PANTHER" id="PTHR47053:SF1">
    <property type="entry name" value="MUREIN DD-ENDOPEPTIDASE MEPH-RELATED"/>
    <property type="match status" value="1"/>
</dbReference>
<accession>A0ABS4I353</accession>
<keyword evidence="2" id="KW-0645">Protease</keyword>
<evidence type="ECO:0000313" key="8">
    <source>
        <dbReference type="Proteomes" id="UP001519344"/>
    </source>
</evidence>
<comment type="similarity">
    <text evidence="1">Belongs to the peptidase C40 family.</text>
</comment>
<dbReference type="RefSeq" id="WP_240159494.1">
    <property type="nucleotide sequence ID" value="NZ_JAAOZR010000005.1"/>
</dbReference>
<feature type="chain" id="PRO_5047408352" evidence="5">
    <location>
        <begin position="31"/>
        <end position="283"/>
    </location>
</feature>
<organism evidence="7 8">
    <name type="scientific">Paenibacillus aceris</name>
    <dbReference type="NCBI Taxonomy" id="869555"/>
    <lineage>
        <taxon>Bacteria</taxon>
        <taxon>Bacillati</taxon>
        <taxon>Bacillota</taxon>
        <taxon>Bacilli</taxon>
        <taxon>Bacillales</taxon>
        <taxon>Paenibacillaceae</taxon>
        <taxon>Paenibacillus</taxon>
    </lineage>
</organism>
<dbReference type="EMBL" id="JAGGKV010000010">
    <property type="protein sequence ID" value="MBP1964866.1"/>
    <property type="molecule type" value="Genomic_DNA"/>
</dbReference>
<keyword evidence="4" id="KW-0788">Thiol protease</keyword>
<dbReference type="Pfam" id="PF00877">
    <property type="entry name" value="NLPC_P60"/>
    <property type="match status" value="2"/>
</dbReference>
<sequence length="283" mass="30899">MIKILAKRTLGITAAVTIALSATTAVSAFAANDDMDAVSLAKKMVGVDYSKSNETPTAGFDSSGLIYYVYQTLNYSVPRTLAEQFKMKKKQITDIAKAEPGDVLFFGSGEKPSYAGIYVGQGKMVMASQSKDEVVTRNVSDYKKSFIGGKSLLSAKDRLKAELILTAQKYLGTPYVFGAKYGQTKTMDCSSFVKTVFAEYGITLPRISRDQAKEGKYVSKSDLQTGDLVFFTTVDSGKNIGHVGIYVGDGNMIHTYGEGGVKFTSMNKEWWKDHYVTARRVLG</sequence>
<evidence type="ECO:0000256" key="1">
    <source>
        <dbReference type="ARBA" id="ARBA00007074"/>
    </source>
</evidence>
<dbReference type="PANTHER" id="PTHR47053">
    <property type="entry name" value="MUREIN DD-ENDOPEPTIDASE MEPH-RELATED"/>
    <property type="match status" value="1"/>
</dbReference>
<dbReference type="Gene3D" id="3.90.1720.10">
    <property type="entry name" value="endopeptidase domain like (from Nostoc punctiforme)"/>
    <property type="match status" value="2"/>
</dbReference>
<feature type="signal peptide" evidence="5">
    <location>
        <begin position="1"/>
        <end position="30"/>
    </location>
</feature>
<feature type="domain" description="NlpC/P60" evidence="6">
    <location>
        <begin position="31"/>
        <end position="154"/>
    </location>
</feature>
<evidence type="ECO:0000259" key="6">
    <source>
        <dbReference type="PROSITE" id="PS51935"/>
    </source>
</evidence>
<protein>
    <submittedName>
        <fullName evidence="7">Cell wall-associated NlpC family hydrolase</fullName>
    </submittedName>
</protein>
<evidence type="ECO:0000256" key="5">
    <source>
        <dbReference type="SAM" id="SignalP"/>
    </source>
</evidence>
<reference evidence="7 8" key="1">
    <citation type="submission" date="2021-03" db="EMBL/GenBank/DDBJ databases">
        <title>Genomic Encyclopedia of Type Strains, Phase IV (KMG-IV): sequencing the most valuable type-strain genomes for metagenomic binning, comparative biology and taxonomic classification.</title>
        <authorList>
            <person name="Goeker M."/>
        </authorList>
    </citation>
    <scope>NUCLEOTIDE SEQUENCE [LARGE SCALE GENOMIC DNA]</scope>
    <source>
        <strain evidence="7 8">DSM 24950</strain>
    </source>
</reference>
<keyword evidence="8" id="KW-1185">Reference proteome</keyword>
<dbReference type="Proteomes" id="UP001519344">
    <property type="component" value="Unassembled WGS sequence"/>
</dbReference>
<evidence type="ECO:0000313" key="7">
    <source>
        <dbReference type="EMBL" id="MBP1964866.1"/>
    </source>
</evidence>
<dbReference type="SUPFAM" id="SSF54001">
    <property type="entry name" value="Cysteine proteinases"/>
    <property type="match status" value="2"/>
</dbReference>
<dbReference type="GO" id="GO:0016787">
    <property type="term" value="F:hydrolase activity"/>
    <property type="evidence" value="ECO:0007669"/>
    <property type="project" value="UniProtKB-KW"/>
</dbReference>
<proteinExistence type="inferred from homology"/>